<dbReference type="Pfam" id="PF15739">
    <property type="entry name" value="TSNAXIP1_N"/>
    <property type="match status" value="1"/>
</dbReference>
<evidence type="ECO:0000313" key="5">
    <source>
        <dbReference type="Proteomes" id="UP000276133"/>
    </source>
</evidence>
<dbReference type="InterPro" id="IPR032755">
    <property type="entry name" value="TSNAXIP1_N"/>
</dbReference>
<organism evidence="4 5">
    <name type="scientific">Brachionus plicatilis</name>
    <name type="common">Marine rotifer</name>
    <name type="synonym">Brachionus muelleri</name>
    <dbReference type="NCBI Taxonomy" id="10195"/>
    <lineage>
        <taxon>Eukaryota</taxon>
        <taxon>Metazoa</taxon>
        <taxon>Spiralia</taxon>
        <taxon>Gnathifera</taxon>
        <taxon>Rotifera</taxon>
        <taxon>Eurotatoria</taxon>
        <taxon>Monogononta</taxon>
        <taxon>Pseudotrocha</taxon>
        <taxon>Ploima</taxon>
        <taxon>Brachionidae</taxon>
        <taxon>Brachionus</taxon>
    </lineage>
</organism>
<accession>A0A3M7QZ92</accession>
<evidence type="ECO:0000259" key="3">
    <source>
        <dbReference type="Pfam" id="PF15739"/>
    </source>
</evidence>
<dbReference type="AlphaFoldDB" id="A0A3M7QZ92"/>
<dbReference type="PANTHER" id="PTHR16306">
    <property type="entry name" value="TRANSLIN-ASSOCIATED FACTOR X-INTERACTING PROTEIN 1"/>
    <property type="match status" value="1"/>
</dbReference>
<keyword evidence="1 2" id="KW-0175">Coiled coil</keyword>
<comment type="caution">
    <text evidence="4">The sequence shown here is derived from an EMBL/GenBank/DDBJ whole genome shotgun (WGS) entry which is preliminary data.</text>
</comment>
<evidence type="ECO:0000256" key="2">
    <source>
        <dbReference type="SAM" id="Coils"/>
    </source>
</evidence>
<dbReference type="PANTHER" id="PTHR16306:SF0">
    <property type="entry name" value="TRANSLIN-ASSOCIATED FACTOR X-INTERACTING PROTEIN 1"/>
    <property type="match status" value="1"/>
</dbReference>
<feature type="coiled-coil region" evidence="2">
    <location>
        <begin position="191"/>
        <end position="290"/>
    </location>
</feature>
<dbReference type="GO" id="GO:0005737">
    <property type="term" value="C:cytoplasm"/>
    <property type="evidence" value="ECO:0007669"/>
    <property type="project" value="TreeGrafter"/>
</dbReference>
<gene>
    <name evidence="4" type="ORF">BpHYR1_051605</name>
</gene>
<dbReference type="Proteomes" id="UP000276133">
    <property type="component" value="Unassembled WGS sequence"/>
</dbReference>
<dbReference type="OrthoDB" id="261426at2759"/>
<proteinExistence type="predicted"/>
<evidence type="ECO:0000313" key="4">
    <source>
        <dbReference type="EMBL" id="RNA16687.1"/>
    </source>
</evidence>
<keyword evidence="5" id="KW-1185">Reference proteome</keyword>
<reference evidence="4 5" key="1">
    <citation type="journal article" date="2018" name="Sci. Rep.">
        <title>Genomic signatures of local adaptation to the degree of environmental predictability in rotifers.</title>
        <authorList>
            <person name="Franch-Gras L."/>
            <person name="Hahn C."/>
            <person name="Garcia-Roger E.M."/>
            <person name="Carmona M.J."/>
            <person name="Serra M."/>
            <person name="Gomez A."/>
        </authorList>
    </citation>
    <scope>NUCLEOTIDE SEQUENCE [LARGE SCALE GENOMIC DNA]</scope>
    <source>
        <strain evidence="4">HYR1</strain>
    </source>
</reference>
<evidence type="ECO:0000256" key="1">
    <source>
        <dbReference type="ARBA" id="ARBA00023054"/>
    </source>
</evidence>
<sequence>MELASYNTQEETPRLPPIKSQSQLAKIDLGNKYTIGNSTISVPPRNALKTSGENSGGVIDTWPAHSANQRPSNLQISLTKSNNLLITNAQAEGRPNITPKPKFLENLEKFLQRELKVLGCENSYTTSEARLQAYREAFEYLLEEFKTYKPILSSIKNEYELMLASQREKIRELEPLKQMLVTLADQCDHKLMQYREEEKIEIKNLKEEKKKLQDLVLQLKNDRHMLEIQVDKLQNELAAEHEKFRNEQDKRKLLIVDLNDLRFQQEEAKLNELKREKKRQAEGHVAVEEESEDDPVTLKIALRVCRQNLTDSMKRLTKMEADYGDVIPRRDYLALETVYKELEGKNENLEKEMKNVRNDYGALRDHARKLEEKLQEIVQELESSRESNTPRPDWNICGAVVEGGAERWRDISDNKSSAHLLEILISELDSNSKSDFTGYGISADIPAYLRYEGKLKNKKFSKKDTLKIITEFMNYRMQKEAKKESSSFEHDLDESWISFLKKKYINDAFEYSYNVNDACEKYSTDLTEFFQHALQGFSDEQVYFYEKKMMNILLDFLKENEMRDIEGNVISKSVLKEVLRSFFRSKNMEHLNEVIQAAEQDSSSVDGSRIEYLSLFAEENEDNSNSFLNMVKKFIKEERLNFANQISDSLSGQSTISPADVRKAIMNIDESITEKNIDRIVSWCFGILNEIENN</sequence>
<dbReference type="STRING" id="10195.A0A3M7QZ92"/>
<feature type="domain" description="Translin-associated factor X-interacting protein 1 N-terminal" evidence="3">
    <location>
        <begin position="108"/>
        <end position="217"/>
    </location>
</feature>
<feature type="coiled-coil region" evidence="2">
    <location>
        <begin position="332"/>
        <end position="387"/>
    </location>
</feature>
<protein>
    <submittedName>
        <fullName evidence="4">Translin-associated factor X-interacting 1</fullName>
    </submittedName>
</protein>
<dbReference type="EMBL" id="REGN01004651">
    <property type="protein sequence ID" value="RNA16687.1"/>
    <property type="molecule type" value="Genomic_DNA"/>
</dbReference>
<name>A0A3M7QZ92_BRAPC</name>